<name>A0A850ETS8_9BACL</name>
<sequence>MIASIEKTETGYTARFDRHYTFSVTEVWSWLTENDKLSQWFPELRVKDLREGGSLIFDMPSGTAITMEITDFTPHAVLEFTWGADLVRFELSPEPQGCHLVLIEKLVKITGHTAKDLAGWHVCLEVIASLLEDNPLQSRDEVWKKWYAEYERLLQLYVTAD</sequence>
<dbReference type="Gene3D" id="3.30.530.20">
    <property type="match status" value="1"/>
</dbReference>
<proteinExistence type="inferred from homology"/>
<keyword evidence="4" id="KW-1185">Reference proteome</keyword>
<feature type="domain" description="Activator of Hsp90 ATPase homologue 1/2-like C-terminal" evidence="2">
    <location>
        <begin position="23"/>
        <end position="132"/>
    </location>
</feature>
<dbReference type="CDD" id="cd08899">
    <property type="entry name" value="SRPBCC_CalC_Aha1-like_6"/>
    <property type="match status" value="1"/>
</dbReference>
<dbReference type="Pfam" id="PF08327">
    <property type="entry name" value="AHSA1"/>
    <property type="match status" value="1"/>
</dbReference>
<dbReference type="AlphaFoldDB" id="A0A850ETS8"/>
<dbReference type="InterPro" id="IPR023393">
    <property type="entry name" value="START-like_dom_sf"/>
</dbReference>
<organism evidence="3 4">
    <name type="scientific">Paenibacillus agri</name>
    <dbReference type="NCBI Taxonomy" id="2744309"/>
    <lineage>
        <taxon>Bacteria</taxon>
        <taxon>Bacillati</taxon>
        <taxon>Bacillota</taxon>
        <taxon>Bacilli</taxon>
        <taxon>Bacillales</taxon>
        <taxon>Paenibacillaceae</taxon>
        <taxon>Paenibacillus</taxon>
    </lineage>
</organism>
<dbReference type="SUPFAM" id="SSF55961">
    <property type="entry name" value="Bet v1-like"/>
    <property type="match status" value="1"/>
</dbReference>
<reference evidence="3" key="1">
    <citation type="submission" date="2020-06" db="EMBL/GenBank/DDBJ databases">
        <title>Paenibacillus sp. nov., isolated from soil.</title>
        <authorList>
            <person name="Seo Y.L."/>
        </authorList>
    </citation>
    <scope>NUCLEOTIDE SEQUENCE [LARGE SCALE GENOMIC DNA]</scope>
    <source>
        <strain evidence="3">JW14</strain>
    </source>
</reference>
<comment type="similarity">
    <text evidence="1">Belongs to the AHA1 family.</text>
</comment>
<evidence type="ECO:0000256" key="1">
    <source>
        <dbReference type="ARBA" id="ARBA00006817"/>
    </source>
</evidence>
<evidence type="ECO:0000313" key="3">
    <source>
        <dbReference type="EMBL" id="NUU62897.1"/>
    </source>
</evidence>
<accession>A0A850ETS8</accession>
<comment type="caution">
    <text evidence="3">The sequence shown here is derived from an EMBL/GenBank/DDBJ whole genome shotgun (WGS) entry which is preliminary data.</text>
</comment>
<evidence type="ECO:0000259" key="2">
    <source>
        <dbReference type="Pfam" id="PF08327"/>
    </source>
</evidence>
<gene>
    <name evidence="3" type="ORF">HPT30_21340</name>
</gene>
<protein>
    <submittedName>
        <fullName evidence="3">SRPBCC family protein</fullName>
    </submittedName>
</protein>
<dbReference type="EMBL" id="JABWCS010000216">
    <property type="protein sequence ID" value="NUU62897.1"/>
    <property type="molecule type" value="Genomic_DNA"/>
</dbReference>
<dbReference type="Proteomes" id="UP000564806">
    <property type="component" value="Unassembled WGS sequence"/>
</dbReference>
<evidence type="ECO:0000313" key="4">
    <source>
        <dbReference type="Proteomes" id="UP000564806"/>
    </source>
</evidence>
<dbReference type="InterPro" id="IPR013538">
    <property type="entry name" value="ASHA1/2-like_C"/>
</dbReference>
<dbReference type="RefSeq" id="WP_175373328.1">
    <property type="nucleotide sequence ID" value="NZ_JABWCS010000216.1"/>
</dbReference>